<evidence type="ECO:0000313" key="2">
    <source>
        <dbReference type="Proteomes" id="UP001057375"/>
    </source>
</evidence>
<keyword evidence="2" id="KW-1185">Reference proteome</keyword>
<dbReference type="EMBL" id="BQXS01012457">
    <property type="protein sequence ID" value="GKT23335.1"/>
    <property type="molecule type" value="Genomic_DNA"/>
</dbReference>
<dbReference type="Proteomes" id="UP001057375">
    <property type="component" value="Unassembled WGS sequence"/>
</dbReference>
<accession>A0ABQ5K174</accession>
<gene>
    <name evidence="1" type="ORF">ADUPG1_012398</name>
</gene>
<proteinExistence type="predicted"/>
<organism evidence="1 2">
    <name type="scientific">Aduncisulcus paluster</name>
    <dbReference type="NCBI Taxonomy" id="2918883"/>
    <lineage>
        <taxon>Eukaryota</taxon>
        <taxon>Metamonada</taxon>
        <taxon>Carpediemonas-like organisms</taxon>
        <taxon>Aduncisulcus</taxon>
    </lineage>
</organism>
<sequence length="137" mass="14647">MKSNPPSTKIAKLELQAARAERKAATTAHDLAMDVDARAAKAIQRLRIRLRSSLLVEHRAAAAEEAVSEPLQQALHPSSGIEIIGRVGGRDIGVGLAQALGTAQYAKGVVEWGRRRFAQDCNIAAAFSMASSLHPKK</sequence>
<comment type="caution">
    <text evidence="1">The sequence shown here is derived from an EMBL/GenBank/DDBJ whole genome shotgun (WGS) entry which is preliminary data.</text>
</comment>
<reference evidence="1" key="1">
    <citation type="submission" date="2022-03" db="EMBL/GenBank/DDBJ databases">
        <title>Draft genome sequence of Aduncisulcus paluster, a free-living microaerophilic Fornicata.</title>
        <authorList>
            <person name="Yuyama I."/>
            <person name="Kume K."/>
            <person name="Tamura T."/>
            <person name="Inagaki Y."/>
            <person name="Hashimoto T."/>
        </authorList>
    </citation>
    <scope>NUCLEOTIDE SEQUENCE</scope>
    <source>
        <strain evidence="1">NY0171</strain>
    </source>
</reference>
<name>A0ABQ5K174_9EUKA</name>
<evidence type="ECO:0000313" key="1">
    <source>
        <dbReference type="EMBL" id="GKT23335.1"/>
    </source>
</evidence>
<protein>
    <submittedName>
        <fullName evidence="1">Uncharacterized protein</fullName>
    </submittedName>
</protein>